<dbReference type="PIRSF" id="PIRSF018266">
    <property type="entry name" value="FecR"/>
    <property type="match status" value="1"/>
</dbReference>
<evidence type="ECO:0000313" key="3">
    <source>
        <dbReference type="EMBL" id="CAB3849077.1"/>
    </source>
</evidence>
<gene>
    <name evidence="3" type="ORF">LMG26788_01660</name>
</gene>
<dbReference type="Gene3D" id="2.60.120.1440">
    <property type="match status" value="1"/>
</dbReference>
<name>A0A6S7CVX1_9BURK</name>
<dbReference type="InterPro" id="IPR012373">
    <property type="entry name" value="Ferrdict_sens_TM"/>
</dbReference>
<feature type="domain" description="FecR protein" evidence="1">
    <location>
        <begin position="136"/>
        <end position="224"/>
    </location>
</feature>
<reference evidence="3 4" key="1">
    <citation type="submission" date="2020-04" db="EMBL/GenBank/DDBJ databases">
        <authorList>
            <person name="De Canck E."/>
        </authorList>
    </citation>
    <scope>NUCLEOTIDE SEQUENCE [LARGE SCALE GENOMIC DNA]</scope>
    <source>
        <strain evidence="3 4">LMG 26788</strain>
    </source>
</reference>
<dbReference type="PANTHER" id="PTHR30273:SF2">
    <property type="entry name" value="PROTEIN FECR"/>
    <property type="match status" value="1"/>
</dbReference>
<dbReference type="InterPro" id="IPR006860">
    <property type="entry name" value="FecR"/>
</dbReference>
<dbReference type="Proteomes" id="UP000494203">
    <property type="component" value="Unassembled WGS sequence"/>
</dbReference>
<proteinExistence type="predicted"/>
<organism evidence="3 4">
    <name type="scientific">Achromobacter pulmonis</name>
    <dbReference type="NCBI Taxonomy" id="1389932"/>
    <lineage>
        <taxon>Bacteria</taxon>
        <taxon>Pseudomonadati</taxon>
        <taxon>Pseudomonadota</taxon>
        <taxon>Betaproteobacteria</taxon>
        <taxon>Burkholderiales</taxon>
        <taxon>Alcaligenaceae</taxon>
        <taxon>Achromobacter</taxon>
    </lineage>
</organism>
<protein>
    <recommendedName>
        <fullName evidence="5">Iron dicitrate transport regulator FecR</fullName>
    </recommendedName>
</protein>
<dbReference type="PANTHER" id="PTHR30273">
    <property type="entry name" value="PERIPLASMIC SIGNAL SENSOR AND SIGMA FACTOR ACTIVATOR FECR-RELATED"/>
    <property type="match status" value="1"/>
</dbReference>
<dbReference type="InterPro" id="IPR032623">
    <property type="entry name" value="FecR_N"/>
</dbReference>
<feature type="domain" description="FecR N-terminal" evidence="2">
    <location>
        <begin position="35"/>
        <end position="73"/>
    </location>
</feature>
<accession>A0A6S7CVX1</accession>
<dbReference type="Pfam" id="PF16220">
    <property type="entry name" value="DUF4880"/>
    <property type="match status" value="1"/>
</dbReference>
<evidence type="ECO:0008006" key="5">
    <source>
        <dbReference type="Google" id="ProtNLM"/>
    </source>
</evidence>
<keyword evidence="4" id="KW-1185">Reference proteome</keyword>
<dbReference type="EMBL" id="CADIKZ010000004">
    <property type="protein sequence ID" value="CAB3849077.1"/>
    <property type="molecule type" value="Genomic_DNA"/>
</dbReference>
<dbReference type="GO" id="GO:0016989">
    <property type="term" value="F:sigma factor antagonist activity"/>
    <property type="evidence" value="ECO:0007669"/>
    <property type="project" value="TreeGrafter"/>
</dbReference>
<dbReference type="AlphaFoldDB" id="A0A6S7CVX1"/>
<evidence type="ECO:0000313" key="4">
    <source>
        <dbReference type="Proteomes" id="UP000494203"/>
    </source>
</evidence>
<dbReference type="Pfam" id="PF04773">
    <property type="entry name" value="FecR"/>
    <property type="match status" value="1"/>
</dbReference>
<evidence type="ECO:0000259" key="2">
    <source>
        <dbReference type="Pfam" id="PF16220"/>
    </source>
</evidence>
<sequence>MSSATVPGPGKRLSYMTTLFRRFRPGGDPAAALKREAQAWVLRLASGQASVADGEAFRRWCGQSVEHARIFKETRHAWQQLAPAARQAQAAQARRARTARPARRAFLGGAVAACGAWLAFKPPLGLWPAVDELTADVRSGTGEQRRVALAGDASVQLNTQTRINLSRSGQAQQIDLLAGEVELVTAGQPVSLTAGAGQVNTASGCVNVRYTDSQVRVTCLEGSARVTLRQESVELTAAQQVVLGAGGASGPRRVDPDQVTAWRRGVLEFNNVPLAQVVDEINRYRPGRIVLVGDRLAGSLVQARFSLDQLADAALLIRDVYGAQVTSLPGGIVLLS</sequence>
<evidence type="ECO:0000259" key="1">
    <source>
        <dbReference type="Pfam" id="PF04773"/>
    </source>
</evidence>